<accession>A0A918G0U3</accession>
<name>A0A918G0U3_9ACTN</name>
<evidence type="ECO:0000313" key="2">
    <source>
        <dbReference type="EMBL" id="GGS06230.1"/>
    </source>
</evidence>
<dbReference type="Proteomes" id="UP000606194">
    <property type="component" value="Unassembled WGS sequence"/>
</dbReference>
<evidence type="ECO:0000256" key="1">
    <source>
        <dbReference type="SAM" id="MobiDB-lite"/>
    </source>
</evidence>
<feature type="region of interest" description="Disordered" evidence="1">
    <location>
        <begin position="35"/>
        <end position="59"/>
    </location>
</feature>
<dbReference type="EMBL" id="BMTL01000022">
    <property type="protein sequence ID" value="GGS06230.1"/>
    <property type="molecule type" value="Genomic_DNA"/>
</dbReference>
<proteinExistence type="predicted"/>
<comment type="caution">
    <text evidence="2">The sequence shown here is derived from an EMBL/GenBank/DDBJ whole genome shotgun (WGS) entry which is preliminary data.</text>
</comment>
<feature type="region of interest" description="Disordered" evidence="1">
    <location>
        <begin position="1"/>
        <end position="23"/>
    </location>
</feature>
<keyword evidence="3" id="KW-1185">Reference proteome</keyword>
<gene>
    <name evidence="2" type="ORF">GCM10010269_51560</name>
</gene>
<reference evidence="2" key="1">
    <citation type="journal article" date="2014" name="Int. J. Syst. Evol. Microbiol.">
        <title>Complete genome sequence of Corynebacterium casei LMG S-19264T (=DSM 44701T), isolated from a smear-ripened cheese.</title>
        <authorList>
            <consortium name="US DOE Joint Genome Institute (JGI-PGF)"/>
            <person name="Walter F."/>
            <person name="Albersmeier A."/>
            <person name="Kalinowski J."/>
            <person name="Ruckert C."/>
        </authorList>
    </citation>
    <scope>NUCLEOTIDE SEQUENCE</scope>
    <source>
        <strain evidence="2">JCM 4386</strain>
    </source>
</reference>
<reference evidence="2" key="2">
    <citation type="submission" date="2020-09" db="EMBL/GenBank/DDBJ databases">
        <authorList>
            <person name="Sun Q."/>
            <person name="Ohkuma M."/>
        </authorList>
    </citation>
    <scope>NUCLEOTIDE SEQUENCE</scope>
    <source>
        <strain evidence="2">JCM 4386</strain>
    </source>
</reference>
<dbReference type="AlphaFoldDB" id="A0A918G0U3"/>
<organism evidence="2 3">
    <name type="scientific">Streptomyces humidus</name>
    <dbReference type="NCBI Taxonomy" id="52259"/>
    <lineage>
        <taxon>Bacteria</taxon>
        <taxon>Bacillati</taxon>
        <taxon>Actinomycetota</taxon>
        <taxon>Actinomycetes</taxon>
        <taxon>Kitasatosporales</taxon>
        <taxon>Streptomycetaceae</taxon>
        <taxon>Streptomyces</taxon>
    </lineage>
</organism>
<sequence>MSLRPRLRPPGPVQRALPARGAAGPLGVGVLTGAGPAAVTGNAATVPRSSCGRATGPAR</sequence>
<protein>
    <submittedName>
        <fullName evidence="2">Uncharacterized protein</fullName>
    </submittedName>
</protein>
<evidence type="ECO:0000313" key="3">
    <source>
        <dbReference type="Proteomes" id="UP000606194"/>
    </source>
</evidence>
<dbReference type="RefSeq" id="WP_190151678.1">
    <property type="nucleotide sequence ID" value="NZ_BMTL01000022.1"/>
</dbReference>